<dbReference type="EMBL" id="BAAAKW010000024">
    <property type="protein sequence ID" value="GAA1214752.1"/>
    <property type="molecule type" value="Genomic_DNA"/>
</dbReference>
<dbReference type="InterPro" id="IPR050282">
    <property type="entry name" value="Cycloisomerase_2"/>
</dbReference>
<evidence type="ECO:0000313" key="3">
    <source>
        <dbReference type="Proteomes" id="UP001500943"/>
    </source>
</evidence>
<comment type="similarity">
    <text evidence="1">Belongs to the cycloisomerase 2 family.</text>
</comment>
<reference evidence="3" key="1">
    <citation type="journal article" date="2019" name="Int. J. Syst. Evol. Microbiol.">
        <title>The Global Catalogue of Microorganisms (GCM) 10K type strain sequencing project: providing services to taxonomists for standard genome sequencing and annotation.</title>
        <authorList>
            <consortium name="The Broad Institute Genomics Platform"/>
            <consortium name="The Broad Institute Genome Sequencing Center for Infectious Disease"/>
            <person name="Wu L."/>
            <person name="Ma J."/>
        </authorList>
    </citation>
    <scope>NUCLEOTIDE SEQUENCE [LARGE SCALE GENOMIC DNA]</scope>
    <source>
        <strain evidence="3">JCM 12762</strain>
    </source>
</reference>
<dbReference type="PANTHER" id="PTHR30344:SF1">
    <property type="entry name" value="6-PHOSPHOGLUCONOLACTONASE"/>
    <property type="match status" value="1"/>
</dbReference>
<dbReference type="InterPro" id="IPR019405">
    <property type="entry name" value="Lactonase_7-beta_prop"/>
</dbReference>
<comment type="caution">
    <text evidence="2">The sequence shown here is derived from an EMBL/GenBank/DDBJ whole genome shotgun (WGS) entry which is preliminary data.</text>
</comment>
<accession>A0ABP4G5N2</accession>
<dbReference type="Pfam" id="PF10282">
    <property type="entry name" value="Lactonase"/>
    <property type="match status" value="1"/>
</dbReference>
<evidence type="ECO:0000256" key="1">
    <source>
        <dbReference type="ARBA" id="ARBA00005564"/>
    </source>
</evidence>
<keyword evidence="3" id="KW-1185">Reference proteome</keyword>
<gene>
    <name evidence="2" type="ORF">GCM10009655_12490</name>
</gene>
<evidence type="ECO:0000313" key="2">
    <source>
        <dbReference type="EMBL" id="GAA1214752.1"/>
    </source>
</evidence>
<sequence length="340" mass="36114">MNSTDLIAHSPSTWLVGGFGPDMECESEGISVMRSRTDGSLELSHLAAAVPSASFLVVDGDQVFATLEGSGQVAAFDRDGETLSNTSTASSGGQSPCHITVRDSTLIAANYGTGALGVIERATDSGALEARHVQETTGTGPRPQQEGPHAHASLFVDDSTVVTLDLGADRIRIFDYRDFSLRQVDEVELPAGFGPRDIVARPGNLFYVVGEHGLGFLVFEWRDRALHQLCAVALPGAIEGDQASAIAISTDGRHAYVGVRRSNLIAVLTIAEDGRSVAPLTAVSCEGDWPRHIVMHDDVLHVSNQLSHSVASFRIDENGIPKLIAPPARVLSPTYLARIA</sequence>
<dbReference type="PANTHER" id="PTHR30344">
    <property type="entry name" value="6-PHOSPHOGLUCONOLACTONASE-RELATED"/>
    <property type="match status" value="1"/>
</dbReference>
<organism evidence="2 3">
    <name type="scientific">Rhodoglobus aureus</name>
    <dbReference type="NCBI Taxonomy" id="191497"/>
    <lineage>
        <taxon>Bacteria</taxon>
        <taxon>Bacillati</taxon>
        <taxon>Actinomycetota</taxon>
        <taxon>Actinomycetes</taxon>
        <taxon>Micrococcales</taxon>
        <taxon>Microbacteriaceae</taxon>
        <taxon>Rhodoglobus</taxon>
    </lineage>
</organism>
<dbReference type="InterPro" id="IPR011048">
    <property type="entry name" value="Haem_d1_sf"/>
</dbReference>
<protein>
    <submittedName>
        <fullName evidence="2">Lactonase family protein</fullName>
    </submittedName>
</protein>
<proteinExistence type="inferred from homology"/>
<dbReference type="SUPFAM" id="SSF51004">
    <property type="entry name" value="C-terminal (heme d1) domain of cytochrome cd1-nitrite reductase"/>
    <property type="match status" value="1"/>
</dbReference>
<dbReference type="Gene3D" id="2.130.10.10">
    <property type="entry name" value="YVTN repeat-like/Quinoprotein amine dehydrogenase"/>
    <property type="match status" value="1"/>
</dbReference>
<dbReference type="InterPro" id="IPR015943">
    <property type="entry name" value="WD40/YVTN_repeat-like_dom_sf"/>
</dbReference>
<dbReference type="Proteomes" id="UP001500943">
    <property type="component" value="Unassembled WGS sequence"/>
</dbReference>
<dbReference type="RefSeq" id="WP_343924196.1">
    <property type="nucleotide sequence ID" value="NZ_BAAAKW010000024.1"/>
</dbReference>
<name>A0ABP4G5N2_9MICO</name>